<dbReference type="Proteomes" id="UP001148629">
    <property type="component" value="Unassembled WGS sequence"/>
</dbReference>
<gene>
    <name evidence="1" type="ORF">NM208_g3273</name>
</gene>
<accession>A0ACC1SQ35</accession>
<organism evidence="1 2">
    <name type="scientific">Fusarium decemcellulare</name>
    <dbReference type="NCBI Taxonomy" id="57161"/>
    <lineage>
        <taxon>Eukaryota</taxon>
        <taxon>Fungi</taxon>
        <taxon>Dikarya</taxon>
        <taxon>Ascomycota</taxon>
        <taxon>Pezizomycotina</taxon>
        <taxon>Sordariomycetes</taxon>
        <taxon>Hypocreomycetidae</taxon>
        <taxon>Hypocreales</taxon>
        <taxon>Nectriaceae</taxon>
        <taxon>Fusarium</taxon>
        <taxon>Fusarium decemcellulare species complex</taxon>
    </lineage>
</organism>
<evidence type="ECO:0000313" key="1">
    <source>
        <dbReference type="EMBL" id="KAJ3544011.1"/>
    </source>
</evidence>
<dbReference type="EMBL" id="JANRMS010000216">
    <property type="protein sequence ID" value="KAJ3544011.1"/>
    <property type="molecule type" value="Genomic_DNA"/>
</dbReference>
<name>A0ACC1SQ35_9HYPO</name>
<sequence>MSTTNNSSSAASSDVRESTPGSMSSLFDDYSKIEFIEDGLALKEAKSCTTMAQQLAWRLILRRQFVQDNAAQASSLLAQQQEETNPTAPSADPDVETFDFADIKLDIIFDIATGRLDQDREAVEEKLAKKLQAWWCRFRFHNPSVSKHKANSEIDSLISYVGRYVYTRLTVSFLDSGASGSQVSFSGVSEDIEIENPSWRLWYENEEKRMKDEMDLEVKKRSMSQVFRILARKMTDRAAQGGDF</sequence>
<comment type="caution">
    <text evidence="1">The sequence shown here is derived from an EMBL/GenBank/DDBJ whole genome shotgun (WGS) entry which is preliminary data.</text>
</comment>
<reference evidence="1" key="1">
    <citation type="submission" date="2022-08" db="EMBL/GenBank/DDBJ databases">
        <title>Genome Sequence of Fusarium decemcellulare.</title>
        <authorList>
            <person name="Buettner E."/>
        </authorList>
    </citation>
    <scope>NUCLEOTIDE SEQUENCE</scope>
    <source>
        <strain evidence="1">Babe19</strain>
    </source>
</reference>
<proteinExistence type="predicted"/>
<evidence type="ECO:0000313" key="2">
    <source>
        <dbReference type="Proteomes" id="UP001148629"/>
    </source>
</evidence>
<keyword evidence="2" id="KW-1185">Reference proteome</keyword>
<protein>
    <submittedName>
        <fullName evidence="1">Uncharacterized protein</fullName>
    </submittedName>
</protein>